<dbReference type="EMBL" id="CAXKWB010072608">
    <property type="protein sequence ID" value="CAL4196217.1"/>
    <property type="molecule type" value="Genomic_DNA"/>
</dbReference>
<feature type="region of interest" description="Disordered" evidence="7">
    <location>
        <begin position="85"/>
        <end position="109"/>
    </location>
</feature>
<organism evidence="9 10">
    <name type="scientific">Meganyctiphanes norvegica</name>
    <name type="common">Northern krill</name>
    <name type="synonym">Thysanopoda norvegica</name>
    <dbReference type="NCBI Taxonomy" id="48144"/>
    <lineage>
        <taxon>Eukaryota</taxon>
        <taxon>Metazoa</taxon>
        <taxon>Ecdysozoa</taxon>
        <taxon>Arthropoda</taxon>
        <taxon>Crustacea</taxon>
        <taxon>Multicrustacea</taxon>
        <taxon>Malacostraca</taxon>
        <taxon>Eumalacostraca</taxon>
        <taxon>Eucarida</taxon>
        <taxon>Euphausiacea</taxon>
        <taxon>Euphausiidae</taxon>
        <taxon>Meganyctiphanes</taxon>
    </lineage>
</organism>
<evidence type="ECO:0000313" key="9">
    <source>
        <dbReference type="EMBL" id="CAL4196217.1"/>
    </source>
</evidence>
<feature type="domain" description="C2H2-type" evidence="8">
    <location>
        <begin position="10"/>
        <end position="32"/>
    </location>
</feature>
<evidence type="ECO:0000256" key="5">
    <source>
        <dbReference type="ARBA" id="ARBA00022833"/>
    </source>
</evidence>
<keyword evidence="2" id="KW-0479">Metal-binding</keyword>
<dbReference type="SMART" id="SM00451">
    <property type="entry name" value="ZnF_U1"/>
    <property type="match status" value="3"/>
</dbReference>
<dbReference type="GO" id="GO:0008270">
    <property type="term" value="F:zinc ion binding"/>
    <property type="evidence" value="ECO:0007669"/>
    <property type="project" value="UniProtKB-KW"/>
</dbReference>
<keyword evidence="4" id="KW-0863">Zinc-finger</keyword>
<gene>
    <name evidence="9" type="ORF">MNOR_LOCUS37147</name>
</gene>
<dbReference type="SUPFAM" id="SSF57667">
    <property type="entry name" value="beta-beta-alpha zinc fingers"/>
    <property type="match status" value="3"/>
</dbReference>
<dbReference type="PROSITE" id="PS00028">
    <property type="entry name" value="ZINC_FINGER_C2H2_1"/>
    <property type="match status" value="2"/>
</dbReference>
<dbReference type="Pfam" id="PF12874">
    <property type="entry name" value="zf-met"/>
    <property type="match status" value="3"/>
</dbReference>
<evidence type="ECO:0000256" key="6">
    <source>
        <dbReference type="ARBA" id="ARBA00023242"/>
    </source>
</evidence>
<feature type="domain" description="C2H2-type" evidence="8">
    <location>
        <begin position="115"/>
        <end position="137"/>
    </location>
</feature>
<keyword evidence="6" id="KW-0539">Nucleus</keyword>
<evidence type="ECO:0000313" key="10">
    <source>
        <dbReference type="Proteomes" id="UP001497623"/>
    </source>
</evidence>
<evidence type="ECO:0000256" key="2">
    <source>
        <dbReference type="ARBA" id="ARBA00022723"/>
    </source>
</evidence>
<dbReference type="InterPro" id="IPR003604">
    <property type="entry name" value="Matrin/U1-like-C_Znf_C2H2"/>
</dbReference>
<proteinExistence type="predicted"/>
<name>A0AAV2SIG9_MEGNR</name>
<protein>
    <recommendedName>
        <fullName evidence="8">C2H2-type domain-containing protein</fullName>
    </recommendedName>
</protein>
<evidence type="ECO:0000259" key="8">
    <source>
        <dbReference type="PROSITE" id="PS00028"/>
    </source>
</evidence>
<sequence length="155" mass="17069">MVNEGETFGCEVCKLEFTSQSIVDAHMAGAKHQRKLKAQELLWKLQETESCFTHDEASGKLTCLVCDVELTSPQLLESHLAGTKHKNKCGKRGLEGGNGTEPSKKGKSVPGEYHCKECQINCNSSQQMEQHVTSKKHLNKVAASQKEETVNINAL</sequence>
<dbReference type="InterPro" id="IPR013087">
    <property type="entry name" value="Znf_C2H2_type"/>
</dbReference>
<dbReference type="Proteomes" id="UP001497623">
    <property type="component" value="Unassembled WGS sequence"/>
</dbReference>
<evidence type="ECO:0000256" key="4">
    <source>
        <dbReference type="ARBA" id="ARBA00022771"/>
    </source>
</evidence>
<dbReference type="SMART" id="SM00355">
    <property type="entry name" value="ZnF_C2H2"/>
    <property type="match status" value="3"/>
</dbReference>
<keyword evidence="3" id="KW-0677">Repeat</keyword>
<dbReference type="GO" id="GO:0005634">
    <property type="term" value="C:nucleus"/>
    <property type="evidence" value="ECO:0007669"/>
    <property type="project" value="UniProtKB-SubCell"/>
</dbReference>
<dbReference type="GO" id="GO:0003676">
    <property type="term" value="F:nucleic acid binding"/>
    <property type="evidence" value="ECO:0007669"/>
    <property type="project" value="InterPro"/>
</dbReference>
<dbReference type="Gene3D" id="3.30.160.60">
    <property type="entry name" value="Classic Zinc Finger"/>
    <property type="match status" value="3"/>
</dbReference>
<evidence type="ECO:0000256" key="7">
    <source>
        <dbReference type="SAM" id="MobiDB-lite"/>
    </source>
</evidence>
<dbReference type="PANTHER" id="PTHR46144">
    <property type="entry name" value="ZINC FINGER PROTEIN 385B-LIKE"/>
    <property type="match status" value="1"/>
</dbReference>
<keyword evidence="10" id="KW-1185">Reference proteome</keyword>
<accession>A0AAV2SIG9</accession>
<dbReference type="AlphaFoldDB" id="A0AAV2SIG9"/>
<reference evidence="9 10" key="1">
    <citation type="submission" date="2024-05" db="EMBL/GenBank/DDBJ databases">
        <authorList>
            <person name="Wallberg A."/>
        </authorList>
    </citation>
    <scope>NUCLEOTIDE SEQUENCE [LARGE SCALE GENOMIC DNA]</scope>
</reference>
<dbReference type="PANTHER" id="PTHR46144:SF6">
    <property type="entry name" value="C2H2-TYPE DOMAIN-CONTAINING PROTEIN"/>
    <property type="match status" value="1"/>
</dbReference>
<evidence type="ECO:0000256" key="3">
    <source>
        <dbReference type="ARBA" id="ARBA00022737"/>
    </source>
</evidence>
<dbReference type="InterPro" id="IPR036236">
    <property type="entry name" value="Znf_C2H2_sf"/>
</dbReference>
<comment type="subcellular location">
    <subcellularLocation>
        <location evidence="1">Nucleus</location>
    </subcellularLocation>
</comment>
<evidence type="ECO:0000256" key="1">
    <source>
        <dbReference type="ARBA" id="ARBA00004123"/>
    </source>
</evidence>
<comment type="caution">
    <text evidence="9">The sequence shown here is derived from an EMBL/GenBank/DDBJ whole genome shotgun (WGS) entry which is preliminary data.</text>
</comment>
<keyword evidence="5" id="KW-0862">Zinc</keyword>
<dbReference type="InterPro" id="IPR051868">
    <property type="entry name" value="ZN346_ZMAT4"/>
</dbReference>